<keyword evidence="1" id="KW-0732">Signal</keyword>
<dbReference type="AlphaFoldDB" id="B4ME57"/>
<evidence type="ECO:0000256" key="1">
    <source>
        <dbReference type="SAM" id="SignalP"/>
    </source>
</evidence>
<reference evidence="2 3" key="1">
    <citation type="journal article" date="2007" name="Nature">
        <title>Evolution of genes and genomes on the Drosophila phylogeny.</title>
        <authorList>
            <consortium name="Drosophila 12 Genomes Consortium"/>
            <person name="Clark A.G."/>
            <person name="Eisen M.B."/>
            <person name="Smith D.R."/>
            <person name="Bergman C.M."/>
            <person name="Oliver B."/>
            <person name="Markow T.A."/>
            <person name="Kaufman T.C."/>
            <person name="Kellis M."/>
            <person name="Gelbart W."/>
            <person name="Iyer V.N."/>
            <person name="Pollard D.A."/>
            <person name="Sackton T.B."/>
            <person name="Larracuente A.M."/>
            <person name="Singh N.D."/>
            <person name="Abad J.P."/>
            <person name="Abt D.N."/>
            <person name="Adryan B."/>
            <person name="Aguade M."/>
            <person name="Akashi H."/>
            <person name="Anderson W.W."/>
            <person name="Aquadro C.F."/>
            <person name="Ardell D.H."/>
            <person name="Arguello R."/>
            <person name="Artieri C.G."/>
            <person name="Barbash D.A."/>
            <person name="Barker D."/>
            <person name="Barsanti P."/>
            <person name="Batterham P."/>
            <person name="Batzoglou S."/>
            <person name="Begun D."/>
            <person name="Bhutkar A."/>
            <person name="Blanco E."/>
            <person name="Bosak S.A."/>
            <person name="Bradley R.K."/>
            <person name="Brand A.D."/>
            <person name="Brent M.R."/>
            <person name="Brooks A.N."/>
            <person name="Brown R.H."/>
            <person name="Butlin R.K."/>
            <person name="Caggese C."/>
            <person name="Calvi B.R."/>
            <person name="Bernardo de Carvalho A."/>
            <person name="Caspi A."/>
            <person name="Castrezana S."/>
            <person name="Celniker S.E."/>
            <person name="Chang J.L."/>
            <person name="Chapple C."/>
            <person name="Chatterji S."/>
            <person name="Chinwalla A."/>
            <person name="Civetta A."/>
            <person name="Clifton S.W."/>
            <person name="Comeron J.M."/>
            <person name="Costello J.C."/>
            <person name="Coyne J.A."/>
            <person name="Daub J."/>
            <person name="David R.G."/>
            <person name="Delcher A.L."/>
            <person name="Delehaunty K."/>
            <person name="Do C.B."/>
            <person name="Ebling H."/>
            <person name="Edwards K."/>
            <person name="Eickbush T."/>
            <person name="Evans J.D."/>
            <person name="Filipski A."/>
            <person name="Findeiss S."/>
            <person name="Freyhult E."/>
            <person name="Fulton L."/>
            <person name="Fulton R."/>
            <person name="Garcia A.C."/>
            <person name="Gardiner A."/>
            <person name="Garfield D.A."/>
            <person name="Garvin B.E."/>
            <person name="Gibson G."/>
            <person name="Gilbert D."/>
            <person name="Gnerre S."/>
            <person name="Godfrey J."/>
            <person name="Good R."/>
            <person name="Gotea V."/>
            <person name="Gravely B."/>
            <person name="Greenberg A.J."/>
            <person name="Griffiths-Jones S."/>
            <person name="Gross S."/>
            <person name="Guigo R."/>
            <person name="Gustafson E.A."/>
            <person name="Haerty W."/>
            <person name="Hahn M.W."/>
            <person name="Halligan D.L."/>
            <person name="Halpern A.L."/>
            <person name="Halter G.M."/>
            <person name="Han M.V."/>
            <person name="Heger A."/>
            <person name="Hillier L."/>
            <person name="Hinrichs A.S."/>
            <person name="Holmes I."/>
            <person name="Hoskins R.A."/>
            <person name="Hubisz M.J."/>
            <person name="Hultmark D."/>
            <person name="Huntley M.A."/>
            <person name="Jaffe D.B."/>
            <person name="Jagadeeshan S."/>
            <person name="Jeck W.R."/>
            <person name="Johnson J."/>
            <person name="Jones C.D."/>
            <person name="Jordan W.C."/>
            <person name="Karpen G.H."/>
            <person name="Kataoka E."/>
            <person name="Keightley P.D."/>
            <person name="Kheradpour P."/>
            <person name="Kirkness E.F."/>
            <person name="Koerich L.B."/>
            <person name="Kristiansen K."/>
            <person name="Kudrna D."/>
            <person name="Kulathinal R.J."/>
            <person name="Kumar S."/>
            <person name="Kwok R."/>
            <person name="Lander E."/>
            <person name="Langley C.H."/>
            <person name="Lapoint R."/>
            <person name="Lazzaro B.P."/>
            <person name="Lee S.J."/>
            <person name="Levesque L."/>
            <person name="Li R."/>
            <person name="Lin C.F."/>
            <person name="Lin M.F."/>
            <person name="Lindblad-Toh K."/>
            <person name="Llopart A."/>
            <person name="Long M."/>
            <person name="Low L."/>
            <person name="Lozovsky E."/>
            <person name="Lu J."/>
            <person name="Luo M."/>
            <person name="Machado C.A."/>
            <person name="Makalowski W."/>
            <person name="Marzo M."/>
            <person name="Matsuda M."/>
            <person name="Matzkin L."/>
            <person name="McAllister B."/>
            <person name="McBride C.S."/>
            <person name="McKernan B."/>
            <person name="McKernan K."/>
            <person name="Mendez-Lago M."/>
            <person name="Minx P."/>
            <person name="Mollenhauer M.U."/>
            <person name="Montooth K."/>
            <person name="Mount S.M."/>
            <person name="Mu X."/>
            <person name="Myers E."/>
            <person name="Negre B."/>
            <person name="Newfeld S."/>
            <person name="Nielsen R."/>
            <person name="Noor M.A."/>
            <person name="O'Grady P."/>
            <person name="Pachter L."/>
            <person name="Papaceit M."/>
            <person name="Parisi M.J."/>
            <person name="Parisi M."/>
            <person name="Parts L."/>
            <person name="Pedersen J.S."/>
            <person name="Pesole G."/>
            <person name="Phillippy A.M."/>
            <person name="Ponting C.P."/>
            <person name="Pop M."/>
            <person name="Porcelli D."/>
            <person name="Powell J.R."/>
            <person name="Prohaska S."/>
            <person name="Pruitt K."/>
            <person name="Puig M."/>
            <person name="Quesneville H."/>
            <person name="Ram K.R."/>
            <person name="Rand D."/>
            <person name="Rasmussen M.D."/>
            <person name="Reed L.K."/>
            <person name="Reenan R."/>
            <person name="Reily A."/>
            <person name="Remington K.A."/>
            <person name="Rieger T.T."/>
            <person name="Ritchie M.G."/>
            <person name="Robin C."/>
            <person name="Rogers Y.H."/>
            <person name="Rohde C."/>
            <person name="Rozas J."/>
            <person name="Rubenfield M.J."/>
            <person name="Ruiz A."/>
            <person name="Russo S."/>
            <person name="Salzberg S.L."/>
            <person name="Sanchez-Gracia A."/>
            <person name="Saranga D.J."/>
            <person name="Sato H."/>
            <person name="Schaeffer S.W."/>
            <person name="Schatz M.C."/>
            <person name="Schlenke T."/>
            <person name="Schwartz R."/>
            <person name="Segarra C."/>
            <person name="Singh R.S."/>
            <person name="Sirot L."/>
            <person name="Sirota M."/>
            <person name="Sisneros N.B."/>
            <person name="Smith C.D."/>
            <person name="Smith T.F."/>
            <person name="Spieth J."/>
            <person name="Stage D.E."/>
            <person name="Stark A."/>
            <person name="Stephan W."/>
            <person name="Strausberg R.L."/>
            <person name="Strempel S."/>
            <person name="Sturgill D."/>
            <person name="Sutton G."/>
            <person name="Sutton G.G."/>
            <person name="Tao W."/>
            <person name="Teichmann S."/>
            <person name="Tobari Y.N."/>
            <person name="Tomimura Y."/>
            <person name="Tsolas J.M."/>
            <person name="Valente V.L."/>
            <person name="Venter E."/>
            <person name="Venter J.C."/>
            <person name="Vicario S."/>
            <person name="Vieira F.G."/>
            <person name="Vilella A.J."/>
            <person name="Villasante A."/>
            <person name="Walenz B."/>
            <person name="Wang J."/>
            <person name="Wasserman M."/>
            <person name="Watts T."/>
            <person name="Wilson D."/>
            <person name="Wilson R.K."/>
            <person name="Wing R.A."/>
            <person name="Wolfner M.F."/>
            <person name="Wong A."/>
            <person name="Wong G.K."/>
            <person name="Wu C.I."/>
            <person name="Wu G."/>
            <person name="Yamamoto D."/>
            <person name="Yang H.P."/>
            <person name="Yang S.P."/>
            <person name="Yorke J.A."/>
            <person name="Yoshida K."/>
            <person name="Zdobnov E."/>
            <person name="Zhang P."/>
            <person name="Zhang Y."/>
            <person name="Zimin A.V."/>
            <person name="Baldwin J."/>
            <person name="Abdouelleil A."/>
            <person name="Abdulkadir J."/>
            <person name="Abebe A."/>
            <person name="Abera B."/>
            <person name="Abreu J."/>
            <person name="Acer S.C."/>
            <person name="Aftuck L."/>
            <person name="Alexander A."/>
            <person name="An P."/>
            <person name="Anderson E."/>
            <person name="Anderson S."/>
            <person name="Arachi H."/>
            <person name="Azer M."/>
            <person name="Bachantsang P."/>
            <person name="Barry A."/>
            <person name="Bayul T."/>
            <person name="Berlin A."/>
            <person name="Bessette D."/>
            <person name="Bloom T."/>
            <person name="Blye J."/>
            <person name="Boguslavskiy L."/>
            <person name="Bonnet C."/>
            <person name="Boukhgalter B."/>
            <person name="Bourzgui I."/>
            <person name="Brown A."/>
            <person name="Cahill P."/>
            <person name="Channer S."/>
            <person name="Cheshatsang Y."/>
            <person name="Chuda L."/>
            <person name="Citroen M."/>
            <person name="Collymore A."/>
            <person name="Cooke P."/>
            <person name="Costello M."/>
            <person name="D'Aco K."/>
            <person name="Daza R."/>
            <person name="De Haan G."/>
            <person name="DeGray S."/>
            <person name="DeMaso C."/>
            <person name="Dhargay N."/>
            <person name="Dooley K."/>
            <person name="Dooley E."/>
            <person name="Doricent M."/>
            <person name="Dorje P."/>
            <person name="Dorjee K."/>
            <person name="Dupes A."/>
            <person name="Elong R."/>
            <person name="Falk J."/>
            <person name="Farina A."/>
            <person name="Faro S."/>
            <person name="Ferguson D."/>
            <person name="Fisher S."/>
            <person name="Foley C.D."/>
            <person name="Franke A."/>
            <person name="Friedrich D."/>
            <person name="Gadbois L."/>
            <person name="Gearin G."/>
            <person name="Gearin C.R."/>
            <person name="Giannoukos G."/>
            <person name="Goode T."/>
            <person name="Graham J."/>
            <person name="Grandbois E."/>
            <person name="Grewal S."/>
            <person name="Gyaltsen K."/>
            <person name="Hafez N."/>
            <person name="Hagos B."/>
            <person name="Hall J."/>
            <person name="Henson C."/>
            <person name="Hollinger A."/>
            <person name="Honan T."/>
            <person name="Huard M.D."/>
            <person name="Hughes L."/>
            <person name="Hurhula B."/>
            <person name="Husby M.E."/>
            <person name="Kamat A."/>
            <person name="Kanga B."/>
            <person name="Kashin S."/>
            <person name="Khazanovich D."/>
            <person name="Kisner P."/>
            <person name="Lance K."/>
            <person name="Lara M."/>
            <person name="Lee W."/>
            <person name="Lennon N."/>
            <person name="Letendre F."/>
            <person name="LeVine R."/>
            <person name="Lipovsky A."/>
            <person name="Liu X."/>
            <person name="Liu J."/>
            <person name="Liu S."/>
            <person name="Lokyitsang T."/>
            <person name="Lokyitsang Y."/>
            <person name="Lubonja R."/>
            <person name="Lui A."/>
            <person name="MacDonald P."/>
            <person name="Magnisalis V."/>
            <person name="Maru K."/>
            <person name="Matthews C."/>
            <person name="McCusker W."/>
            <person name="McDonough S."/>
            <person name="Mehta T."/>
            <person name="Meldrim J."/>
            <person name="Meneus L."/>
            <person name="Mihai O."/>
            <person name="Mihalev A."/>
            <person name="Mihova T."/>
            <person name="Mittelman R."/>
            <person name="Mlenga V."/>
            <person name="Montmayeur A."/>
            <person name="Mulrain L."/>
            <person name="Navidi A."/>
            <person name="Naylor J."/>
            <person name="Negash T."/>
            <person name="Nguyen T."/>
            <person name="Nguyen N."/>
            <person name="Nicol R."/>
            <person name="Norbu C."/>
            <person name="Norbu N."/>
            <person name="Novod N."/>
            <person name="O'Neill B."/>
            <person name="Osman S."/>
            <person name="Markiewicz E."/>
            <person name="Oyono O.L."/>
            <person name="Patti C."/>
            <person name="Phunkhang P."/>
            <person name="Pierre F."/>
            <person name="Priest M."/>
            <person name="Raghuraman S."/>
            <person name="Rege F."/>
            <person name="Reyes R."/>
            <person name="Rise C."/>
            <person name="Rogov P."/>
            <person name="Ross K."/>
            <person name="Ryan E."/>
            <person name="Settipalli S."/>
            <person name="Shea T."/>
            <person name="Sherpa N."/>
            <person name="Shi L."/>
            <person name="Shih D."/>
            <person name="Sparrow T."/>
            <person name="Spaulding J."/>
            <person name="Stalker J."/>
            <person name="Stange-Thomann N."/>
            <person name="Stavropoulos S."/>
            <person name="Stone C."/>
            <person name="Strader C."/>
            <person name="Tesfaye S."/>
            <person name="Thomson T."/>
            <person name="Thoulutsang Y."/>
            <person name="Thoulutsang D."/>
            <person name="Topham K."/>
            <person name="Topping I."/>
            <person name="Tsamla T."/>
            <person name="Vassiliev H."/>
            <person name="Vo A."/>
            <person name="Wangchuk T."/>
            <person name="Wangdi T."/>
            <person name="Weiand M."/>
            <person name="Wilkinson J."/>
            <person name="Wilson A."/>
            <person name="Yadav S."/>
            <person name="Young G."/>
            <person name="Yu Q."/>
            <person name="Zembek L."/>
            <person name="Zhong D."/>
            <person name="Zimmer A."/>
            <person name="Zwirko Z."/>
            <person name="Jaffe D.B."/>
            <person name="Alvarez P."/>
            <person name="Brockman W."/>
            <person name="Butler J."/>
            <person name="Chin C."/>
            <person name="Gnerre S."/>
            <person name="Grabherr M."/>
            <person name="Kleber M."/>
            <person name="Mauceli E."/>
            <person name="MacCallum I."/>
        </authorList>
    </citation>
    <scope>NUCLEOTIDE SEQUENCE [LARGE SCALE GENOMIC DNA]</scope>
    <source>
        <strain evidence="3">Tucson 15010-1051.87</strain>
    </source>
</reference>
<feature type="chain" id="PRO_5006457819" evidence="1">
    <location>
        <begin position="27"/>
        <end position="117"/>
    </location>
</feature>
<dbReference type="EMBL" id="CH940662">
    <property type="protein sequence ID" value="EDW58822.2"/>
    <property type="molecule type" value="Genomic_DNA"/>
</dbReference>
<evidence type="ECO:0000313" key="3">
    <source>
        <dbReference type="Proteomes" id="UP000008792"/>
    </source>
</evidence>
<evidence type="ECO:0000313" key="2">
    <source>
        <dbReference type="EMBL" id="EDW58822.2"/>
    </source>
</evidence>
<dbReference type="PANTHER" id="PTHR39951:SF2">
    <property type="entry name" value="IP05660P"/>
    <property type="match status" value="1"/>
</dbReference>
<dbReference type="OrthoDB" id="7677333at2759"/>
<proteinExistence type="predicted"/>
<name>B4ME57_DROVI</name>
<dbReference type="InParanoid" id="B4ME57"/>
<keyword evidence="3" id="KW-1185">Reference proteome</keyword>
<dbReference type="eggNOG" id="ENOG502S8Q7">
    <property type="taxonomic scope" value="Eukaryota"/>
</dbReference>
<feature type="signal peptide" evidence="1">
    <location>
        <begin position="1"/>
        <end position="26"/>
    </location>
</feature>
<organism evidence="2 3">
    <name type="scientific">Drosophila virilis</name>
    <name type="common">Fruit fly</name>
    <dbReference type="NCBI Taxonomy" id="7244"/>
    <lineage>
        <taxon>Eukaryota</taxon>
        <taxon>Metazoa</taxon>
        <taxon>Ecdysozoa</taxon>
        <taxon>Arthropoda</taxon>
        <taxon>Hexapoda</taxon>
        <taxon>Insecta</taxon>
        <taxon>Pterygota</taxon>
        <taxon>Neoptera</taxon>
        <taxon>Endopterygota</taxon>
        <taxon>Diptera</taxon>
        <taxon>Brachycera</taxon>
        <taxon>Muscomorpha</taxon>
        <taxon>Ephydroidea</taxon>
        <taxon>Drosophilidae</taxon>
        <taxon>Drosophila</taxon>
    </lineage>
</organism>
<dbReference type="PANTHER" id="PTHR39951">
    <property type="entry name" value="FI22632P1"/>
    <property type="match status" value="1"/>
</dbReference>
<dbReference type="Proteomes" id="UP000008792">
    <property type="component" value="Unassembled WGS sequence"/>
</dbReference>
<dbReference type="STRING" id="7244.B4ME57"/>
<sequence>MLQMRFLFVFSFACTLLLLYSQPADGFILRLISETLQNNVAGEPITHVRTDWNFDPEAAKKARSIYYEKNGYRSAKFIERIGVGLDGRHEERRQAQEERDLGRLNGEHFINYPAEIA</sequence>
<accession>B4ME57</accession>
<dbReference type="KEGG" id="dvi:6635885"/>
<dbReference type="HOGENOM" id="CLU_150235_0_0_1"/>
<gene>
    <name evidence="2" type="primary">Dvir\GJ18581</name>
    <name evidence="2" type="ORF">Dvir_GJ18581</name>
</gene>
<protein>
    <submittedName>
        <fullName evidence="2">Uncharacterized protein</fullName>
    </submittedName>
</protein>